<dbReference type="SUPFAM" id="SSF53187">
    <property type="entry name" value="Zn-dependent exopeptidases"/>
    <property type="match status" value="1"/>
</dbReference>
<comment type="caution">
    <text evidence="1">The sequence shown here is derived from an EMBL/GenBank/DDBJ whole genome shotgun (WGS) entry which is preliminary data.</text>
</comment>
<proteinExistence type="predicted"/>
<dbReference type="Proteomes" id="UP000216991">
    <property type="component" value="Unassembled WGS sequence"/>
</dbReference>
<dbReference type="OrthoDB" id="9802050at2"/>
<dbReference type="InterPro" id="IPR007709">
    <property type="entry name" value="N-FG_amidohydro"/>
</dbReference>
<evidence type="ECO:0000313" key="2">
    <source>
        <dbReference type="Proteomes" id="UP000216991"/>
    </source>
</evidence>
<accession>A0A255YPU0</accession>
<keyword evidence="2" id="KW-1185">Reference proteome</keyword>
<name>A0A255YPU0_9SPHN</name>
<dbReference type="AlphaFoldDB" id="A0A255YPU0"/>
<dbReference type="Pfam" id="PF05013">
    <property type="entry name" value="FGase"/>
    <property type="match status" value="1"/>
</dbReference>
<protein>
    <recommendedName>
        <fullName evidence="3">N-formylglutamate amidohydrolase</fullName>
    </recommendedName>
</protein>
<sequence>MRSSTPPPWRLTGDGDGRWPVLVTSPHSGRHYPAAFLAASRLSLAELRRAEDALVDALLDGIAGVPVLAATHARSWLDLNRAADELDPGLFDGPLPLPVTPGPRVAAGLGVIPRLAAMGQEIYARRLDPAEAQRRLDGHHRPWHALIAAQLAAARAAHGAALLLDVHSMPQPQGPRPPQIVLGDCHGLAAHPAIMAAIEDHFRRAGWRVARNHPYAGGYTTHHHGRPAAGIHAVQIEICRSLYLDPHRLILTGGAVRVRASLTALVQQLVASWPQLSGQPGWATAAE</sequence>
<evidence type="ECO:0000313" key="1">
    <source>
        <dbReference type="EMBL" id="OYQ31223.1"/>
    </source>
</evidence>
<dbReference type="EMBL" id="NOXT01000089">
    <property type="protein sequence ID" value="OYQ31223.1"/>
    <property type="molecule type" value="Genomic_DNA"/>
</dbReference>
<reference evidence="1 2" key="1">
    <citation type="submission" date="2017-07" db="EMBL/GenBank/DDBJ databases">
        <title>Sandarakinorhabdus cyanobacteriorum sp. nov., a novel bacterium isolated from cyanobacterial aggregates in a eutrophic lake.</title>
        <authorList>
            <person name="Cai H."/>
        </authorList>
    </citation>
    <scope>NUCLEOTIDE SEQUENCE [LARGE SCALE GENOMIC DNA]</scope>
    <source>
        <strain evidence="1 2">TH057</strain>
    </source>
</reference>
<organism evidence="1 2">
    <name type="scientific">Sandarakinorhabdus cyanobacteriorum</name>
    <dbReference type="NCBI Taxonomy" id="1981098"/>
    <lineage>
        <taxon>Bacteria</taxon>
        <taxon>Pseudomonadati</taxon>
        <taxon>Pseudomonadota</taxon>
        <taxon>Alphaproteobacteria</taxon>
        <taxon>Sphingomonadales</taxon>
        <taxon>Sphingosinicellaceae</taxon>
        <taxon>Sandarakinorhabdus</taxon>
    </lineage>
</organism>
<gene>
    <name evidence="1" type="ORF">CHU93_04785</name>
</gene>
<dbReference type="Gene3D" id="3.40.630.40">
    <property type="entry name" value="Zn-dependent exopeptidases"/>
    <property type="match status" value="1"/>
</dbReference>
<evidence type="ECO:0008006" key="3">
    <source>
        <dbReference type="Google" id="ProtNLM"/>
    </source>
</evidence>